<evidence type="ECO:0000256" key="1">
    <source>
        <dbReference type="SAM" id="MobiDB-lite"/>
    </source>
</evidence>
<dbReference type="EnsemblMetazoa" id="ASIC020644-RA">
    <property type="protein sequence ID" value="ASIC020644-PA"/>
    <property type="gene ID" value="ASIC020644"/>
</dbReference>
<evidence type="ECO:0000313" key="2">
    <source>
        <dbReference type="EMBL" id="KFB52415.1"/>
    </source>
</evidence>
<dbReference type="EMBL" id="ATLV01025471">
    <property type="status" value="NOT_ANNOTATED_CDS"/>
    <property type="molecule type" value="Genomic_DNA"/>
</dbReference>
<organism evidence="2">
    <name type="scientific">Anopheles sinensis</name>
    <name type="common">Mosquito</name>
    <dbReference type="NCBI Taxonomy" id="74873"/>
    <lineage>
        <taxon>Eukaryota</taxon>
        <taxon>Metazoa</taxon>
        <taxon>Ecdysozoa</taxon>
        <taxon>Arthropoda</taxon>
        <taxon>Hexapoda</taxon>
        <taxon>Insecta</taxon>
        <taxon>Pterygota</taxon>
        <taxon>Neoptera</taxon>
        <taxon>Endopterygota</taxon>
        <taxon>Diptera</taxon>
        <taxon>Nematocera</taxon>
        <taxon>Culicoidea</taxon>
        <taxon>Culicidae</taxon>
        <taxon>Anophelinae</taxon>
        <taxon>Anopheles</taxon>
    </lineage>
</organism>
<gene>
    <name evidence="2" type="ORF">ZHAS_00020644</name>
</gene>
<dbReference type="Proteomes" id="UP000030765">
    <property type="component" value="Unassembled WGS sequence"/>
</dbReference>
<dbReference type="EMBL" id="KE525389">
    <property type="protein sequence ID" value="KFB52415.1"/>
    <property type="molecule type" value="Genomic_DNA"/>
</dbReference>
<name>A0A084WQC1_ANOSI</name>
<proteinExistence type="predicted"/>
<evidence type="ECO:0000313" key="3">
    <source>
        <dbReference type="EnsemblMetazoa" id="ASIC020644-PA"/>
    </source>
</evidence>
<dbReference type="VEuPathDB" id="VectorBase:ASIC020644"/>
<reference evidence="3" key="2">
    <citation type="submission" date="2020-05" db="UniProtKB">
        <authorList>
            <consortium name="EnsemblMetazoa"/>
        </authorList>
    </citation>
    <scope>IDENTIFICATION</scope>
</reference>
<keyword evidence="2" id="KW-0413">Isomerase</keyword>
<keyword evidence="4" id="KW-1185">Reference proteome</keyword>
<dbReference type="AlphaFoldDB" id="A0A084WQC1"/>
<protein>
    <submittedName>
        <fullName evidence="2 3">5-carboxymethyl-2-hydroxymuconate isomerase</fullName>
    </submittedName>
</protein>
<feature type="region of interest" description="Disordered" evidence="1">
    <location>
        <begin position="58"/>
        <end position="93"/>
    </location>
</feature>
<sequence>MPENGKADREGHLAIWGIGKKENAAPHYYLTSWSGLEMWSSKLNSTCRGEAEEVVCSRDDEESSKNSLWSRRTMKSPTKVGAFADTGQASGHM</sequence>
<accession>A0A084WQC1</accession>
<evidence type="ECO:0000313" key="4">
    <source>
        <dbReference type="Proteomes" id="UP000030765"/>
    </source>
</evidence>
<dbReference type="GO" id="GO:0016853">
    <property type="term" value="F:isomerase activity"/>
    <property type="evidence" value="ECO:0007669"/>
    <property type="project" value="UniProtKB-KW"/>
</dbReference>
<reference evidence="2 4" key="1">
    <citation type="journal article" date="2014" name="BMC Genomics">
        <title>Genome sequence of Anopheles sinensis provides insight into genetics basis of mosquito competence for malaria parasites.</title>
        <authorList>
            <person name="Zhou D."/>
            <person name="Zhang D."/>
            <person name="Ding G."/>
            <person name="Shi L."/>
            <person name="Hou Q."/>
            <person name="Ye Y."/>
            <person name="Xu Y."/>
            <person name="Zhou H."/>
            <person name="Xiong C."/>
            <person name="Li S."/>
            <person name="Yu J."/>
            <person name="Hong S."/>
            <person name="Yu X."/>
            <person name="Zou P."/>
            <person name="Chen C."/>
            <person name="Chang X."/>
            <person name="Wang W."/>
            <person name="Lv Y."/>
            <person name="Sun Y."/>
            <person name="Ma L."/>
            <person name="Shen B."/>
            <person name="Zhu C."/>
        </authorList>
    </citation>
    <scope>NUCLEOTIDE SEQUENCE [LARGE SCALE GENOMIC DNA]</scope>
</reference>